<dbReference type="SUPFAM" id="SSF158472">
    <property type="entry name" value="HAMP domain-like"/>
    <property type="match status" value="1"/>
</dbReference>
<keyword evidence="10" id="KW-0812">Transmembrane</keyword>
<evidence type="ECO:0000256" key="4">
    <source>
        <dbReference type="ARBA" id="ARBA00022553"/>
    </source>
</evidence>
<dbReference type="InterPro" id="IPR036890">
    <property type="entry name" value="HATPase_C_sf"/>
</dbReference>
<dbReference type="SMART" id="SM00448">
    <property type="entry name" value="REC"/>
    <property type="match status" value="2"/>
</dbReference>
<evidence type="ECO:0000313" key="15">
    <source>
        <dbReference type="Proteomes" id="UP000838748"/>
    </source>
</evidence>
<comment type="subcellular location">
    <subcellularLocation>
        <location evidence="2">Membrane</location>
    </subcellularLocation>
</comment>
<keyword evidence="6 14" id="KW-0418">Kinase</keyword>
<evidence type="ECO:0000259" key="11">
    <source>
        <dbReference type="PROSITE" id="PS50109"/>
    </source>
</evidence>
<evidence type="ECO:0000256" key="6">
    <source>
        <dbReference type="ARBA" id="ARBA00022777"/>
    </source>
</evidence>
<dbReference type="InterPro" id="IPR003661">
    <property type="entry name" value="HisK_dim/P_dom"/>
</dbReference>
<accession>A0ABN8E195</accession>
<dbReference type="Pfam" id="PF02518">
    <property type="entry name" value="HATPase_c"/>
    <property type="match status" value="1"/>
</dbReference>
<dbReference type="GO" id="GO:0004673">
    <property type="term" value="F:protein histidine kinase activity"/>
    <property type="evidence" value="ECO:0007669"/>
    <property type="project" value="UniProtKB-EC"/>
</dbReference>
<dbReference type="InterPro" id="IPR005467">
    <property type="entry name" value="His_kinase_dom"/>
</dbReference>
<feature type="modified residue" description="4-aspartylphosphate" evidence="9">
    <location>
        <position position="708"/>
    </location>
</feature>
<reference evidence="14" key="1">
    <citation type="submission" date="2021-11" db="EMBL/GenBank/DDBJ databases">
        <authorList>
            <person name="Rodrigo-Torres L."/>
            <person name="Arahal R. D."/>
            <person name="Lucena T."/>
        </authorList>
    </citation>
    <scope>NUCLEOTIDE SEQUENCE</scope>
    <source>
        <strain evidence="14">CECT 7928</strain>
    </source>
</reference>
<feature type="domain" description="Response regulatory" evidence="12">
    <location>
        <begin position="511"/>
        <end position="632"/>
    </location>
</feature>
<dbReference type="PROSITE" id="PS50885">
    <property type="entry name" value="HAMP"/>
    <property type="match status" value="1"/>
</dbReference>
<proteinExistence type="predicted"/>
<dbReference type="SMART" id="SM00304">
    <property type="entry name" value="HAMP"/>
    <property type="match status" value="1"/>
</dbReference>
<dbReference type="CDD" id="cd00082">
    <property type="entry name" value="HisKA"/>
    <property type="match status" value="1"/>
</dbReference>
<keyword evidence="15" id="KW-1185">Reference proteome</keyword>
<dbReference type="CDD" id="cd06225">
    <property type="entry name" value="HAMP"/>
    <property type="match status" value="1"/>
</dbReference>
<feature type="modified residue" description="4-aspartylphosphate" evidence="9">
    <location>
        <position position="564"/>
    </location>
</feature>
<dbReference type="EC" id="2.7.13.3" evidence="3"/>
<evidence type="ECO:0000256" key="10">
    <source>
        <dbReference type="SAM" id="Phobius"/>
    </source>
</evidence>
<dbReference type="Gene3D" id="6.10.340.10">
    <property type="match status" value="1"/>
</dbReference>
<dbReference type="RefSeq" id="WP_237360829.1">
    <property type="nucleotide sequence ID" value="NZ_CAKLDM010000002.1"/>
</dbReference>
<dbReference type="InterPro" id="IPR011006">
    <property type="entry name" value="CheY-like_superfamily"/>
</dbReference>
<dbReference type="Proteomes" id="UP000838748">
    <property type="component" value="Unassembled WGS sequence"/>
</dbReference>
<dbReference type="SUPFAM" id="SSF47384">
    <property type="entry name" value="Homodimeric domain of signal transducing histidine kinase"/>
    <property type="match status" value="1"/>
</dbReference>
<protein>
    <recommendedName>
        <fullName evidence="3">histidine kinase</fullName>
        <ecNumber evidence="3">2.7.13.3</ecNumber>
    </recommendedName>
</protein>
<feature type="domain" description="Response regulatory" evidence="12">
    <location>
        <begin position="659"/>
        <end position="775"/>
    </location>
</feature>
<dbReference type="InterPro" id="IPR004358">
    <property type="entry name" value="Sig_transdc_His_kin-like_C"/>
</dbReference>
<gene>
    <name evidence="14" type="primary">barA_1</name>
    <name evidence="14" type="ORF">VMF7928_01468</name>
</gene>
<dbReference type="EMBL" id="CAKLDM010000002">
    <property type="protein sequence ID" value="CAH0538546.1"/>
    <property type="molecule type" value="Genomic_DNA"/>
</dbReference>
<dbReference type="PROSITE" id="PS50110">
    <property type="entry name" value="RESPONSE_REGULATORY"/>
    <property type="match status" value="2"/>
</dbReference>
<dbReference type="Gene3D" id="3.40.50.2300">
    <property type="match status" value="2"/>
</dbReference>
<dbReference type="CDD" id="cd16922">
    <property type="entry name" value="HATPase_EvgS-ArcB-TorS-like"/>
    <property type="match status" value="1"/>
</dbReference>
<dbReference type="Gene3D" id="3.30.565.10">
    <property type="entry name" value="Histidine kinase-like ATPase, C-terminal domain"/>
    <property type="match status" value="1"/>
</dbReference>
<dbReference type="CDD" id="cd17546">
    <property type="entry name" value="REC_hyHK_CKI1_RcsC-like"/>
    <property type="match status" value="2"/>
</dbReference>
<name>A0ABN8E195_9VIBR</name>
<evidence type="ECO:0000256" key="7">
    <source>
        <dbReference type="ARBA" id="ARBA00022801"/>
    </source>
</evidence>
<dbReference type="Pfam" id="PF00512">
    <property type="entry name" value="HisKA"/>
    <property type="match status" value="1"/>
</dbReference>
<dbReference type="SUPFAM" id="SSF55874">
    <property type="entry name" value="ATPase domain of HSP90 chaperone/DNA topoisomerase II/histidine kinase"/>
    <property type="match status" value="1"/>
</dbReference>
<sequence>MHIRQSSNRSFLLSLLIASGFIALAFIQDEIANHILHIEQKKYNSQSIIGNIKHTLLDMDKLSEEHNSKLLTHWSYKGRSLASLAQNDQIWFDHFGFEKAELAILLSVLKEEKQLFNSIAIEKQNLTSHLNNLVVRLDHVLSMASQRLEQEKQLQLDKKASMYRKFGWLLIIIVLAIMMEYLWGKQKVVAPIELLTKTAHSLFKGNYKERANIDIDNEVGELAKTFNKMASAIENDIEERVRTEIELQQSKEIAEKATKAKSEFLANMSHEIRTPMNAILGMSYLALGTDLDEKQRDYIEKLHTSSQSLLVIINDILDFSKIEAGKLEFEITPFALDSVLENVSNIIALKAQEKGLEILFDIHSDVPQALLGDPHRLGQILINLTGNALKFTDTGEILIQIRLLREHKGNVELEFAVVDTGIGMSPEQSERLFQSFTQADASTTRKYGGTGLGLAICKRLVEMMHGSIRVESVLGHGSKILFNARFQQDEKAASKPNKSLPSILPEKPELRVLVVDDNEKSKRILTGMLNAWGLQAIATSSASEAITILHSPPNDTAFDLVIIDRQMPEVDGIEAIERIQASDDISSTPAILMITSYEKESALQAAEKVDLSGSIVKPFTPSTVAKQIVKIFAKEDITPENKSKNTEKPNKLDCIKGSRILVVEDNEINQHLAYELLTRTGFYVTLADNGLQCLECLAKDEFDLILMDIQMPEMDGYEATTKIRENSQFLTMPIIAMTANATNEDKEKCLEIGMDDHIPKPIEPNKLFLSLLKWIKPRDTT</sequence>
<dbReference type="InterPro" id="IPR003660">
    <property type="entry name" value="HAMP_dom"/>
</dbReference>
<keyword evidence="10" id="KW-0472">Membrane</keyword>
<evidence type="ECO:0000256" key="2">
    <source>
        <dbReference type="ARBA" id="ARBA00004370"/>
    </source>
</evidence>
<keyword evidence="5 14" id="KW-0808">Transferase</keyword>
<dbReference type="Pfam" id="PF00672">
    <property type="entry name" value="HAMP"/>
    <property type="match status" value="1"/>
</dbReference>
<dbReference type="PANTHER" id="PTHR45339:SF1">
    <property type="entry name" value="HYBRID SIGNAL TRANSDUCTION HISTIDINE KINASE J"/>
    <property type="match status" value="1"/>
</dbReference>
<dbReference type="Pfam" id="PF00072">
    <property type="entry name" value="Response_reg"/>
    <property type="match status" value="2"/>
</dbReference>
<dbReference type="SMART" id="SM00387">
    <property type="entry name" value="HATPase_c"/>
    <property type="match status" value="1"/>
</dbReference>
<evidence type="ECO:0000256" key="5">
    <source>
        <dbReference type="ARBA" id="ARBA00022679"/>
    </source>
</evidence>
<keyword evidence="10" id="KW-1133">Transmembrane helix</keyword>
<evidence type="ECO:0000256" key="1">
    <source>
        <dbReference type="ARBA" id="ARBA00000085"/>
    </source>
</evidence>
<dbReference type="PRINTS" id="PR00344">
    <property type="entry name" value="BCTRLSENSOR"/>
</dbReference>
<evidence type="ECO:0000256" key="3">
    <source>
        <dbReference type="ARBA" id="ARBA00012438"/>
    </source>
</evidence>
<dbReference type="InterPro" id="IPR003594">
    <property type="entry name" value="HATPase_dom"/>
</dbReference>
<evidence type="ECO:0000256" key="9">
    <source>
        <dbReference type="PROSITE-ProRule" id="PRU00169"/>
    </source>
</evidence>
<dbReference type="Gene3D" id="1.10.287.130">
    <property type="match status" value="1"/>
</dbReference>
<keyword evidence="4 9" id="KW-0597">Phosphoprotein</keyword>
<dbReference type="InterPro" id="IPR001789">
    <property type="entry name" value="Sig_transdc_resp-reg_receiver"/>
</dbReference>
<evidence type="ECO:0000313" key="14">
    <source>
        <dbReference type="EMBL" id="CAH0538546.1"/>
    </source>
</evidence>
<feature type="domain" description="Histidine kinase" evidence="11">
    <location>
        <begin position="267"/>
        <end position="488"/>
    </location>
</feature>
<keyword evidence="7" id="KW-0378">Hydrolase</keyword>
<dbReference type="InterPro" id="IPR036097">
    <property type="entry name" value="HisK_dim/P_sf"/>
</dbReference>
<keyword evidence="8" id="KW-0902">Two-component regulatory system</keyword>
<evidence type="ECO:0000259" key="13">
    <source>
        <dbReference type="PROSITE" id="PS50885"/>
    </source>
</evidence>
<dbReference type="PANTHER" id="PTHR45339">
    <property type="entry name" value="HYBRID SIGNAL TRANSDUCTION HISTIDINE KINASE J"/>
    <property type="match status" value="1"/>
</dbReference>
<evidence type="ECO:0000259" key="12">
    <source>
        <dbReference type="PROSITE" id="PS50110"/>
    </source>
</evidence>
<comment type="caution">
    <text evidence="14">The sequence shown here is derived from an EMBL/GenBank/DDBJ whole genome shotgun (WGS) entry which is preliminary data.</text>
</comment>
<dbReference type="SMART" id="SM00388">
    <property type="entry name" value="HisKA"/>
    <property type="match status" value="1"/>
</dbReference>
<comment type="catalytic activity">
    <reaction evidence="1">
        <text>ATP + protein L-histidine = ADP + protein N-phospho-L-histidine.</text>
        <dbReference type="EC" id="2.7.13.3"/>
    </reaction>
</comment>
<evidence type="ECO:0000256" key="8">
    <source>
        <dbReference type="ARBA" id="ARBA00023012"/>
    </source>
</evidence>
<organism evidence="14 15">
    <name type="scientific">Vibrio marisflavi CECT 7928</name>
    <dbReference type="NCBI Taxonomy" id="634439"/>
    <lineage>
        <taxon>Bacteria</taxon>
        <taxon>Pseudomonadati</taxon>
        <taxon>Pseudomonadota</taxon>
        <taxon>Gammaproteobacteria</taxon>
        <taxon>Vibrionales</taxon>
        <taxon>Vibrionaceae</taxon>
        <taxon>Vibrio</taxon>
    </lineage>
</organism>
<dbReference type="SUPFAM" id="SSF52172">
    <property type="entry name" value="CheY-like"/>
    <property type="match status" value="2"/>
</dbReference>
<feature type="domain" description="HAMP" evidence="13">
    <location>
        <begin position="186"/>
        <end position="238"/>
    </location>
</feature>
<dbReference type="PROSITE" id="PS50109">
    <property type="entry name" value="HIS_KIN"/>
    <property type="match status" value="1"/>
</dbReference>
<feature type="transmembrane region" description="Helical" evidence="10">
    <location>
        <begin position="166"/>
        <end position="183"/>
    </location>
</feature>